<feature type="binding site" evidence="5">
    <location>
        <position position="52"/>
    </location>
    <ligand>
        <name>substrate</name>
    </ligand>
</feature>
<feature type="binding site" evidence="5">
    <location>
        <position position="93"/>
    </location>
    <ligand>
        <name>Mg(2+)</name>
        <dbReference type="ChEBI" id="CHEBI:18420"/>
        <label>1</label>
    </ligand>
</feature>
<evidence type="ECO:0000256" key="4">
    <source>
        <dbReference type="ARBA" id="ARBA00022842"/>
    </source>
</evidence>
<dbReference type="Proteomes" id="UP000199101">
    <property type="component" value="Unassembled WGS sequence"/>
</dbReference>
<keyword evidence="2 5" id="KW-0479">Metal-binding</keyword>
<dbReference type="STRING" id="410764.GA0061103_2103"/>
<name>A0A1C3UFL8_9HYPH</name>
<dbReference type="GO" id="GO:0000287">
    <property type="term" value="F:magnesium ion binding"/>
    <property type="evidence" value="ECO:0007669"/>
    <property type="project" value="UniProtKB-UniRule"/>
</dbReference>
<evidence type="ECO:0000313" key="8">
    <source>
        <dbReference type="Proteomes" id="UP000199101"/>
    </source>
</evidence>
<reference evidence="8" key="1">
    <citation type="submission" date="2016-08" db="EMBL/GenBank/DDBJ databases">
        <authorList>
            <person name="Varghese N."/>
            <person name="Submissions Spin"/>
        </authorList>
    </citation>
    <scope>NUCLEOTIDE SEQUENCE [LARGE SCALE GENOMIC DNA]</scope>
    <source>
        <strain evidence="8">HAMBI 2975</strain>
    </source>
</reference>
<dbReference type="RefSeq" id="WP_092707729.1">
    <property type="nucleotide sequence ID" value="NZ_FMAG01000001.1"/>
</dbReference>
<keyword evidence="6" id="KW-0732">Signal</keyword>
<comment type="subcellular location">
    <subcellularLocation>
        <location evidence="5">Cytoplasm</location>
    </subcellularLocation>
</comment>
<dbReference type="GO" id="GO:0006796">
    <property type="term" value="P:phosphate-containing compound metabolic process"/>
    <property type="evidence" value="ECO:0007669"/>
    <property type="project" value="InterPro"/>
</dbReference>
<dbReference type="PANTHER" id="PTHR10286">
    <property type="entry name" value="INORGANIC PYROPHOSPHATASE"/>
    <property type="match status" value="1"/>
</dbReference>
<dbReference type="InterPro" id="IPR036649">
    <property type="entry name" value="Pyrophosphatase_sf"/>
</dbReference>
<proteinExistence type="inferred from homology"/>
<comment type="catalytic activity">
    <reaction evidence="5">
        <text>diphosphate + H2O = 2 phosphate + H(+)</text>
        <dbReference type="Rhea" id="RHEA:24576"/>
        <dbReference type="ChEBI" id="CHEBI:15377"/>
        <dbReference type="ChEBI" id="CHEBI:15378"/>
        <dbReference type="ChEBI" id="CHEBI:33019"/>
        <dbReference type="ChEBI" id="CHEBI:43474"/>
        <dbReference type="EC" id="3.6.1.1"/>
    </reaction>
</comment>
<evidence type="ECO:0000256" key="6">
    <source>
        <dbReference type="SAM" id="SignalP"/>
    </source>
</evidence>
<dbReference type="InterPro" id="IPR008162">
    <property type="entry name" value="Pyrophosphatase"/>
</dbReference>
<dbReference type="CDD" id="cd00412">
    <property type="entry name" value="pyrophosphatase"/>
    <property type="match status" value="1"/>
</dbReference>
<protein>
    <recommendedName>
        <fullName evidence="5">Inorganic pyrophosphatase</fullName>
        <ecNumber evidence="5">3.6.1.1</ecNumber>
    </recommendedName>
    <alternativeName>
        <fullName evidence="5">Pyrophosphate phospho-hydrolase</fullName>
        <shortName evidence="5">PPase</shortName>
    </alternativeName>
</protein>
<feature type="signal peptide" evidence="6">
    <location>
        <begin position="1"/>
        <end position="20"/>
    </location>
</feature>
<comment type="cofactor">
    <cofactor evidence="1 5">
        <name>Mg(2+)</name>
        <dbReference type="ChEBI" id="CHEBI:18420"/>
    </cofactor>
</comment>
<organism evidence="7 8">
    <name type="scientific">Rhizobium multihospitium</name>
    <dbReference type="NCBI Taxonomy" id="410764"/>
    <lineage>
        <taxon>Bacteria</taxon>
        <taxon>Pseudomonadati</taxon>
        <taxon>Pseudomonadota</taxon>
        <taxon>Alphaproteobacteria</taxon>
        <taxon>Hyphomicrobiales</taxon>
        <taxon>Rhizobiaceae</taxon>
        <taxon>Rhizobium/Agrobacterium group</taxon>
        <taxon>Rhizobium</taxon>
    </lineage>
</organism>
<feature type="binding site" evidence="5">
    <location>
        <position position="66"/>
    </location>
    <ligand>
        <name>substrate</name>
    </ligand>
</feature>
<evidence type="ECO:0000256" key="3">
    <source>
        <dbReference type="ARBA" id="ARBA00022801"/>
    </source>
</evidence>
<feature type="binding site" evidence="5">
    <location>
        <position position="88"/>
    </location>
    <ligand>
        <name>Mg(2+)</name>
        <dbReference type="ChEBI" id="CHEBI:18420"/>
        <label>1</label>
    </ligand>
</feature>
<comment type="subunit">
    <text evidence="5">Homohexamer.</text>
</comment>
<dbReference type="EC" id="3.6.1.1" evidence="5"/>
<dbReference type="AlphaFoldDB" id="A0A1C3UFL8"/>
<evidence type="ECO:0000256" key="5">
    <source>
        <dbReference type="HAMAP-Rule" id="MF_00209"/>
    </source>
</evidence>
<sequence length="200" mass="21726">MKKLISVIAMTILSSGVASAADYVSYIDYPQPKDESQEFYTAIEIPAGSFTKYEIDAKTGHIVVDRFQSMPVAYPANYGSITSSLGGDGDPLDAIVYTREPIVPGAIVRVRAIGVLKMIDGGDVDNKIVAVPTTKIDPTYDGIKEISDLPKLEQDRLQAFFRVYKQLPDARKVVEVGGFDNAEAAKNEVAAAIKAYSEKK</sequence>
<dbReference type="Gene3D" id="3.90.80.10">
    <property type="entry name" value="Inorganic pyrophosphatase"/>
    <property type="match status" value="1"/>
</dbReference>
<dbReference type="PROSITE" id="PS00387">
    <property type="entry name" value="PPASE"/>
    <property type="match status" value="1"/>
</dbReference>
<comment type="similarity">
    <text evidence="5">Belongs to the PPase family.</text>
</comment>
<evidence type="ECO:0000256" key="2">
    <source>
        <dbReference type="ARBA" id="ARBA00022723"/>
    </source>
</evidence>
<evidence type="ECO:0000313" key="7">
    <source>
        <dbReference type="EMBL" id="SCB14244.1"/>
    </source>
</evidence>
<keyword evidence="8" id="KW-1185">Reference proteome</keyword>
<accession>A0A1C3UFL8</accession>
<keyword evidence="4 5" id="KW-0460">Magnesium</keyword>
<feature type="binding site" evidence="5">
    <location>
        <position position="93"/>
    </location>
    <ligand>
        <name>Mg(2+)</name>
        <dbReference type="ChEBI" id="CHEBI:18420"/>
        <label>2</label>
    </ligand>
</feature>
<gene>
    <name evidence="5" type="primary">ppa</name>
    <name evidence="7" type="ORF">GA0061103_2103</name>
</gene>
<dbReference type="OrthoDB" id="5187599at2"/>
<evidence type="ECO:0000256" key="1">
    <source>
        <dbReference type="ARBA" id="ARBA00001946"/>
    </source>
</evidence>
<feature type="binding site" evidence="5">
    <location>
        <position position="164"/>
    </location>
    <ligand>
        <name>substrate</name>
    </ligand>
</feature>
<dbReference type="HAMAP" id="MF_00209">
    <property type="entry name" value="Inorganic_PPase"/>
    <property type="match status" value="1"/>
</dbReference>
<feature type="chain" id="PRO_5008683086" description="Inorganic pyrophosphatase" evidence="6">
    <location>
        <begin position="21"/>
        <end position="200"/>
    </location>
</feature>
<dbReference type="GO" id="GO:0004427">
    <property type="term" value="F:inorganic diphosphate phosphatase activity"/>
    <property type="evidence" value="ECO:0007669"/>
    <property type="project" value="UniProtKB-UniRule"/>
</dbReference>
<comment type="function">
    <text evidence="5">Catalyzes the hydrolysis of inorganic pyrophosphate (PPi) forming two phosphate ions.</text>
</comment>
<keyword evidence="5" id="KW-0963">Cytoplasm</keyword>
<feature type="binding site" evidence="5">
    <location>
        <position position="125"/>
    </location>
    <ligand>
        <name>Mg(2+)</name>
        <dbReference type="ChEBI" id="CHEBI:18420"/>
        <label>1</label>
    </ligand>
</feature>
<dbReference type="SUPFAM" id="SSF50324">
    <property type="entry name" value="Inorganic pyrophosphatase"/>
    <property type="match status" value="1"/>
</dbReference>
<feature type="binding site" evidence="5">
    <location>
        <position position="78"/>
    </location>
    <ligand>
        <name>substrate</name>
    </ligand>
</feature>
<keyword evidence="3 5" id="KW-0378">Hydrolase</keyword>
<dbReference type="Pfam" id="PF00719">
    <property type="entry name" value="Pyrophosphatase"/>
    <property type="match status" value="1"/>
</dbReference>
<dbReference type="EMBL" id="FMAG01000001">
    <property type="protein sequence ID" value="SCB14244.1"/>
    <property type="molecule type" value="Genomic_DNA"/>
</dbReference>
<dbReference type="GO" id="GO:0005737">
    <property type="term" value="C:cytoplasm"/>
    <property type="evidence" value="ECO:0007669"/>
    <property type="project" value="UniProtKB-SubCell"/>
</dbReference>